<keyword evidence="2" id="KW-0326">Glycosidase</keyword>
<proteinExistence type="predicted"/>
<evidence type="ECO:0000259" key="1">
    <source>
        <dbReference type="Pfam" id="PF09992"/>
    </source>
</evidence>
<gene>
    <name evidence="2" type="ORF">OHA22_42980</name>
</gene>
<name>A0AAU2AAT3_9ACTN</name>
<reference evidence="2" key="1">
    <citation type="submission" date="2022-10" db="EMBL/GenBank/DDBJ databases">
        <title>The complete genomes of actinobacterial strains from the NBC collection.</title>
        <authorList>
            <person name="Joergensen T.S."/>
            <person name="Alvarez Arevalo M."/>
            <person name="Sterndorff E.B."/>
            <person name="Faurdal D."/>
            <person name="Vuksanovic O."/>
            <person name="Mourched A.-S."/>
            <person name="Charusanti P."/>
            <person name="Shaw S."/>
            <person name="Blin K."/>
            <person name="Weber T."/>
        </authorList>
    </citation>
    <scope>NUCLEOTIDE SEQUENCE</scope>
    <source>
        <strain evidence="2">NBC_00093</strain>
    </source>
</reference>
<dbReference type="GO" id="GO:0016798">
    <property type="term" value="F:hydrolase activity, acting on glycosyl bonds"/>
    <property type="evidence" value="ECO:0007669"/>
    <property type="project" value="UniProtKB-KW"/>
</dbReference>
<sequence length="411" mass="41184">MRGSERFRTGRTALSLVTALGTLAGAALIGAAPASGAPSAVQIAPGVRYSQFDISAAKGLTHAHLLSVDLANARVRLNLLYPGAVAARSAVSKLANAKGAVAGVNGDFFNISEVQHPGVAATGASVGPAIASGVVLKAAVPKGQRFGPAMPPGVTTRAVLGVGTDRKARLDTLTLTGSVGTPVGRFNLGGLNQYALPVGSIGAFTPAWGSVSRARAVCGTDTNRAAPCSTDTYEVTVRRGKVVRMANSPGKGAIGANTTVLVGREAGAQQLRKLFVGAKVTVKSGLVASTSSVPYRFALGGYPVLKGGQPLAGLDSTTSAVRTAAGIANGGRKLLLLAVDGAARYRSGLTVAEVAATMRKLGSVDAFNLDGGGSTTLVARPSGASKVTVRNHPTGGAERPVPNAIGVFTTS</sequence>
<feature type="domain" description="Phosphodiester glycosidase" evidence="1">
    <location>
        <begin position="233"/>
        <end position="408"/>
    </location>
</feature>
<dbReference type="PANTHER" id="PTHR40446">
    <property type="entry name" value="N-ACETYLGLUCOSAMINE-1-PHOSPHODIESTER ALPHA-N-ACETYLGLUCOSAMINIDASE"/>
    <property type="match status" value="1"/>
</dbReference>
<accession>A0AAU2AAT3</accession>
<dbReference type="EMBL" id="CP108222">
    <property type="protein sequence ID" value="WTT21824.1"/>
    <property type="molecule type" value="Genomic_DNA"/>
</dbReference>
<dbReference type="InterPro" id="IPR018711">
    <property type="entry name" value="NAGPA"/>
</dbReference>
<dbReference type="AlphaFoldDB" id="A0AAU2AAT3"/>
<protein>
    <submittedName>
        <fullName evidence="2">Phosphodiester glycosidase family protein</fullName>
    </submittedName>
</protein>
<dbReference type="Pfam" id="PF09992">
    <property type="entry name" value="NAGPA"/>
    <property type="match status" value="1"/>
</dbReference>
<evidence type="ECO:0000313" key="2">
    <source>
        <dbReference type="EMBL" id="WTT21824.1"/>
    </source>
</evidence>
<keyword evidence="2" id="KW-0378">Hydrolase</keyword>
<organism evidence="2">
    <name type="scientific">Streptomyces sp. NBC_00093</name>
    <dbReference type="NCBI Taxonomy" id="2975649"/>
    <lineage>
        <taxon>Bacteria</taxon>
        <taxon>Bacillati</taxon>
        <taxon>Actinomycetota</taxon>
        <taxon>Actinomycetes</taxon>
        <taxon>Kitasatosporales</taxon>
        <taxon>Streptomycetaceae</taxon>
        <taxon>Streptomyces</taxon>
    </lineage>
</organism>
<dbReference type="PANTHER" id="PTHR40446:SF2">
    <property type="entry name" value="N-ACETYLGLUCOSAMINE-1-PHOSPHODIESTER ALPHA-N-ACETYLGLUCOSAMINIDASE"/>
    <property type="match status" value="1"/>
</dbReference>